<evidence type="ECO:0000313" key="1">
    <source>
        <dbReference type="EMBL" id="MBK1662818.1"/>
    </source>
</evidence>
<proteinExistence type="predicted"/>
<gene>
    <name evidence="1" type="ORF">CKO45_32135</name>
</gene>
<reference evidence="1 2" key="1">
    <citation type="journal article" date="2020" name="Microorganisms">
        <title>Osmotic Adaptation and Compatible Solute Biosynthesis of Phototrophic Bacteria as Revealed from Genome Analyses.</title>
        <authorList>
            <person name="Imhoff J.F."/>
            <person name="Rahn T."/>
            <person name="Kunzel S."/>
            <person name="Keller A."/>
            <person name="Neulinger S.C."/>
        </authorList>
    </citation>
    <scope>NUCLEOTIDE SEQUENCE [LARGE SCALE GENOMIC DNA]</scope>
    <source>
        <strain evidence="1 2">DSM 15382</strain>
    </source>
</reference>
<dbReference type="PANTHER" id="PTHR43473:SF2">
    <property type="entry name" value="MAGNESIUM-CHELATASE SUBUNIT CHLD, CHLOROPLASTIC"/>
    <property type="match status" value="1"/>
</dbReference>
<protein>
    <submittedName>
        <fullName evidence="1">Uncharacterized protein</fullName>
    </submittedName>
</protein>
<feature type="non-terminal residue" evidence="1">
    <location>
        <position position="278"/>
    </location>
</feature>
<dbReference type="Gene3D" id="3.40.50.300">
    <property type="entry name" value="P-loop containing nucleotide triphosphate hydrolases"/>
    <property type="match status" value="1"/>
</dbReference>
<dbReference type="EMBL" id="NRSG01000786">
    <property type="protein sequence ID" value="MBK1662818.1"/>
    <property type="molecule type" value="Genomic_DNA"/>
</dbReference>
<name>A0ABS1D7X6_9PROT</name>
<evidence type="ECO:0000313" key="2">
    <source>
        <dbReference type="Proteomes" id="UP000697995"/>
    </source>
</evidence>
<organism evidence="1 2">
    <name type="scientific">Paracraurococcus ruber</name>
    <dbReference type="NCBI Taxonomy" id="77675"/>
    <lineage>
        <taxon>Bacteria</taxon>
        <taxon>Pseudomonadati</taxon>
        <taxon>Pseudomonadota</taxon>
        <taxon>Alphaproteobacteria</taxon>
        <taxon>Acetobacterales</taxon>
        <taxon>Roseomonadaceae</taxon>
        <taxon>Paracraurococcus</taxon>
    </lineage>
</organism>
<accession>A0ABS1D7X6</accession>
<comment type="caution">
    <text evidence="1">The sequence shown here is derived from an EMBL/GenBank/DDBJ whole genome shotgun (WGS) entry which is preliminary data.</text>
</comment>
<dbReference type="SUPFAM" id="SSF52540">
    <property type="entry name" value="P-loop containing nucleoside triphosphate hydrolases"/>
    <property type="match status" value="1"/>
</dbReference>
<dbReference type="PANTHER" id="PTHR43473">
    <property type="entry name" value="MAGNESIUM-CHELATASE SUBUNIT CHLD, CHLOROPLASTIC"/>
    <property type="match status" value="1"/>
</dbReference>
<dbReference type="Proteomes" id="UP000697995">
    <property type="component" value="Unassembled WGS sequence"/>
</dbReference>
<sequence>MRGEGRGVAVEGVAAAVQAAALLAVDPIGLGGACLHALPGPVREGWLGLLRGLLPDAAPWRRVPLSVADGRLLGGLDLAATLAAGRPVAERGLLAEADGGVLLLAMAERVTPNTAAHLTAAMDSGEVVAERDGLARRAAARFAVLALDEGLAPEEAPPAALLDRLAFRLDLHPVAPRAMAGESPGPAAIAAARSLLPRIAAGDAVLEALCGTALALGIGSLRAPVLALRAAKAASSISCSACGSGRSSCAASPGSSGGGASSACGSGGAAAAVPAGLL</sequence>
<dbReference type="InterPro" id="IPR027417">
    <property type="entry name" value="P-loop_NTPase"/>
</dbReference>
<keyword evidence="2" id="KW-1185">Reference proteome</keyword>